<feature type="compositionally biased region" description="Low complexity" evidence="1">
    <location>
        <begin position="84"/>
        <end position="99"/>
    </location>
</feature>
<evidence type="ECO:0000313" key="3">
    <source>
        <dbReference type="Proteomes" id="UP001642501"/>
    </source>
</evidence>
<keyword evidence="3" id="KW-1185">Reference proteome</keyword>
<feature type="region of interest" description="Disordered" evidence="1">
    <location>
        <begin position="55"/>
        <end position="99"/>
    </location>
</feature>
<evidence type="ECO:0000256" key="1">
    <source>
        <dbReference type="SAM" id="MobiDB-lite"/>
    </source>
</evidence>
<gene>
    <name evidence="2" type="ORF">SEPCBS57363_004977</name>
</gene>
<feature type="compositionally biased region" description="Polar residues" evidence="1">
    <location>
        <begin position="120"/>
        <end position="130"/>
    </location>
</feature>
<accession>A0ABP0DV72</accession>
<sequence>MPARTHGSTTVTAKGKPFELPALNFKFASLTEGTNIPPPLPSPIAEDPQELASIEKKSSANVVSSFSPSRAATAHGGLKRSADDVPVSPSPSSRPGSIRRLFSRNLLSTAYADAERNDGQLANSSSSTLVPGSLMRPESRSNGSIMDERRARRSSGWFRRLRGENGDGLASSGGSIMNGSAPRSPLSKRTSMLFTNVREQQLPQQQSTKPAGPPPPMIPELSKLRAKMDFSDESLGSDMFKNIK</sequence>
<protein>
    <submittedName>
        <fullName evidence="2">Uncharacterized protein</fullName>
    </submittedName>
</protein>
<feature type="compositionally biased region" description="Polar residues" evidence="1">
    <location>
        <begin position="187"/>
        <end position="209"/>
    </location>
</feature>
<evidence type="ECO:0000313" key="2">
    <source>
        <dbReference type="EMBL" id="CAK7272134.1"/>
    </source>
</evidence>
<organism evidence="2 3">
    <name type="scientific">Sporothrix epigloea</name>
    <dbReference type="NCBI Taxonomy" id="1892477"/>
    <lineage>
        <taxon>Eukaryota</taxon>
        <taxon>Fungi</taxon>
        <taxon>Dikarya</taxon>
        <taxon>Ascomycota</taxon>
        <taxon>Pezizomycotina</taxon>
        <taxon>Sordariomycetes</taxon>
        <taxon>Sordariomycetidae</taxon>
        <taxon>Ophiostomatales</taxon>
        <taxon>Ophiostomataceae</taxon>
        <taxon>Sporothrix</taxon>
    </lineage>
</organism>
<feature type="compositionally biased region" description="Low complexity" evidence="1">
    <location>
        <begin position="59"/>
        <end position="69"/>
    </location>
</feature>
<name>A0ABP0DV72_9PEZI</name>
<reference evidence="2 3" key="1">
    <citation type="submission" date="2024-01" db="EMBL/GenBank/DDBJ databases">
        <authorList>
            <person name="Allen C."/>
            <person name="Tagirdzhanova G."/>
        </authorList>
    </citation>
    <scope>NUCLEOTIDE SEQUENCE [LARGE SCALE GENOMIC DNA]</scope>
    <source>
        <strain evidence="2 3">CBS 573.63</strain>
    </source>
</reference>
<proteinExistence type="predicted"/>
<feature type="region of interest" description="Disordered" evidence="1">
    <location>
        <begin position="114"/>
        <end position="220"/>
    </location>
</feature>
<comment type="caution">
    <text evidence="2">The sequence shown here is derived from an EMBL/GenBank/DDBJ whole genome shotgun (WGS) entry which is preliminary data.</text>
</comment>
<dbReference type="Proteomes" id="UP001642501">
    <property type="component" value="Unassembled WGS sequence"/>
</dbReference>
<dbReference type="EMBL" id="CAWUOM010000101">
    <property type="protein sequence ID" value="CAK7272134.1"/>
    <property type="molecule type" value="Genomic_DNA"/>
</dbReference>